<feature type="chain" id="PRO_5047113353" description="Periplasmic protein" evidence="1">
    <location>
        <begin position="22"/>
        <end position="116"/>
    </location>
</feature>
<protein>
    <recommendedName>
        <fullName evidence="4">Periplasmic protein</fullName>
    </recommendedName>
</protein>
<evidence type="ECO:0008006" key="4">
    <source>
        <dbReference type="Google" id="ProtNLM"/>
    </source>
</evidence>
<name>A0ABX8DCC2_9GAMM</name>
<organism evidence="2 3">
    <name type="scientific">Shewanella dokdonensis</name>
    <dbReference type="NCBI Taxonomy" id="712036"/>
    <lineage>
        <taxon>Bacteria</taxon>
        <taxon>Pseudomonadati</taxon>
        <taxon>Pseudomonadota</taxon>
        <taxon>Gammaproteobacteria</taxon>
        <taxon>Alteromonadales</taxon>
        <taxon>Shewanellaceae</taxon>
        <taxon>Shewanella</taxon>
    </lineage>
</organism>
<dbReference type="EMBL" id="CP074572">
    <property type="protein sequence ID" value="QVK22412.1"/>
    <property type="molecule type" value="Genomic_DNA"/>
</dbReference>
<feature type="signal peptide" evidence="1">
    <location>
        <begin position="1"/>
        <end position="21"/>
    </location>
</feature>
<reference evidence="2 3" key="1">
    <citation type="journal article" date="2012" name="Int. J. Syst. Evol. Microbiol.">
        <title>Shewanella dokdonensis sp. nov., isolated from seawater.</title>
        <authorList>
            <person name="Sung H.R."/>
            <person name="Yoon J.H."/>
            <person name="Ghim S.Y."/>
        </authorList>
    </citation>
    <scope>NUCLEOTIDE SEQUENCE [LARGE SCALE GENOMIC DNA]</scope>
    <source>
        <strain evidence="2 3">DSM 23626</strain>
    </source>
</reference>
<dbReference type="Proteomes" id="UP000676428">
    <property type="component" value="Chromosome"/>
</dbReference>
<sequence>MKISNKVLLVVSLLCSYSAVASDWLQGVYINNDKNSGMDEVIFCDAGKAYAGMAHRQYTIETKDGQQIVELSSNGKFHFIVTDNGDKLLPADSFTKDWFTSSSLTKDTTRTDTCNW</sequence>
<dbReference type="RefSeq" id="WP_213681066.1">
    <property type="nucleotide sequence ID" value="NZ_CP074572.1"/>
</dbReference>
<accession>A0ABX8DCC2</accession>
<keyword evidence="3" id="KW-1185">Reference proteome</keyword>
<evidence type="ECO:0000256" key="1">
    <source>
        <dbReference type="SAM" id="SignalP"/>
    </source>
</evidence>
<evidence type="ECO:0000313" key="3">
    <source>
        <dbReference type="Proteomes" id="UP000676428"/>
    </source>
</evidence>
<evidence type="ECO:0000313" key="2">
    <source>
        <dbReference type="EMBL" id="QVK22412.1"/>
    </source>
</evidence>
<keyword evidence="1" id="KW-0732">Signal</keyword>
<gene>
    <name evidence="2" type="ORF">KHX94_13635</name>
</gene>
<proteinExistence type="predicted"/>